<feature type="region of interest" description="Disordered" evidence="1">
    <location>
        <begin position="103"/>
        <end position="137"/>
    </location>
</feature>
<reference evidence="2" key="1">
    <citation type="submission" date="2023-06" db="EMBL/GenBank/DDBJ databases">
        <title>Draft genome sequence of Nocardioides sp. SOB72.</title>
        <authorList>
            <person name="Zhang G."/>
        </authorList>
    </citation>
    <scope>NUCLEOTIDE SEQUENCE</scope>
    <source>
        <strain evidence="2">SOB72</strain>
    </source>
</reference>
<organism evidence="2 3">
    <name type="scientific">Nocardioides abyssi</name>
    <dbReference type="NCBI Taxonomy" id="3058370"/>
    <lineage>
        <taxon>Bacteria</taxon>
        <taxon>Bacillati</taxon>
        <taxon>Actinomycetota</taxon>
        <taxon>Actinomycetes</taxon>
        <taxon>Propionibacteriales</taxon>
        <taxon>Nocardioidaceae</taxon>
        <taxon>Nocardioides</taxon>
    </lineage>
</organism>
<keyword evidence="3" id="KW-1185">Reference proteome</keyword>
<proteinExistence type="predicted"/>
<protein>
    <submittedName>
        <fullName evidence="2">Uncharacterized protein</fullName>
    </submittedName>
</protein>
<evidence type="ECO:0000313" key="2">
    <source>
        <dbReference type="EMBL" id="MDN4163479.1"/>
    </source>
</evidence>
<evidence type="ECO:0000313" key="3">
    <source>
        <dbReference type="Proteomes" id="UP001168537"/>
    </source>
</evidence>
<dbReference type="EMBL" id="JAUHJR010000013">
    <property type="protein sequence ID" value="MDN4163479.1"/>
    <property type="molecule type" value="Genomic_DNA"/>
</dbReference>
<sequence>MSDQHEDPDVGSVAEEAAKLFGALGDWAQDQGAGVGGFAGFAAQAAAAARGAEEHLATGAPECTWCPVCRAVHAVRRTSPEVRAHLAAAASSLLQAAAEAMATAVPDDRRPPEGAAGVERIDLDPDDGVDDWPEDEG</sequence>
<comment type="caution">
    <text evidence="2">The sequence shown here is derived from an EMBL/GenBank/DDBJ whole genome shotgun (WGS) entry which is preliminary data.</text>
</comment>
<dbReference type="Proteomes" id="UP001168537">
    <property type="component" value="Unassembled WGS sequence"/>
</dbReference>
<feature type="compositionally biased region" description="Acidic residues" evidence="1">
    <location>
        <begin position="124"/>
        <end position="137"/>
    </location>
</feature>
<dbReference type="RefSeq" id="WP_300962793.1">
    <property type="nucleotide sequence ID" value="NZ_JAUHJR010000013.1"/>
</dbReference>
<gene>
    <name evidence="2" type="ORF">QWY29_19070</name>
</gene>
<name>A0ABT8EZM9_9ACTN</name>
<evidence type="ECO:0000256" key="1">
    <source>
        <dbReference type="SAM" id="MobiDB-lite"/>
    </source>
</evidence>
<accession>A0ABT8EZM9</accession>